<gene>
    <name evidence="2" type="ORF">V1479_15030</name>
</gene>
<proteinExistence type="predicted"/>
<dbReference type="InterPro" id="IPR029058">
    <property type="entry name" value="AB_hydrolase_fold"/>
</dbReference>
<feature type="domain" description="Serine aminopeptidase S33" evidence="1">
    <location>
        <begin position="42"/>
        <end position="296"/>
    </location>
</feature>
<organism evidence="2 3">
    <name type="scientific">Neoaquamicrobium sediminum</name>
    <dbReference type="NCBI Taxonomy" id="1849104"/>
    <lineage>
        <taxon>Bacteria</taxon>
        <taxon>Pseudomonadati</taxon>
        <taxon>Pseudomonadota</taxon>
        <taxon>Alphaproteobacteria</taxon>
        <taxon>Hyphomicrobiales</taxon>
        <taxon>Phyllobacteriaceae</taxon>
        <taxon>Neoaquamicrobium</taxon>
    </lineage>
</organism>
<name>A0ABV3WVF2_9HYPH</name>
<dbReference type="Gene3D" id="3.40.50.1820">
    <property type="entry name" value="alpha/beta hydrolase"/>
    <property type="match status" value="1"/>
</dbReference>
<dbReference type="Proteomes" id="UP001559025">
    <property type="component" value="Unassembled WGS sequence"/>
</dbReference>
<reference evidence="2 3" key="1">
    <citation type="submission" date="2024-01" db="EMBL/GenBank/DDBJ databases">
        <title>New evidence supports the origin of RcGTA from prophage.</title>
        <authorList>
            <person name="Xu Y."/>
            <person name="Liu B."/>
            <person name="Chen F."/>
        </authorList>
    </citation>
    <scope>NUCLEOTIDE SEQUENCE [LARGE SCALE GENOMIC DNA]</scope>
    <source>
        <strain evidence="2 3">CBW1107-2</strain>
    </source>
</reference>
<protein>
    <submittedName>
        <fullName evidence="2">Alpha/beta hydrolase</fullName>
    </submittedName>
</protein>
<evidence type="ECO:0000313" key="3">
    <source>
        <dbReference type="Proteomes" id="UP001559025"/>
    </source>
</evidence>
<dbReference type="InterPro" id="IPR022742">
    <property type="entry name" value="Hydrolase_4"/>
</dbReference>
<evidence type="ECO:0000313" key="2">
    <source>
        <dbReference type="EMBL" id="MEX4008625.1"/>
    </source>
</evidence>
<dbReference type="PANTHER" id="PTHR11614">
    <property type="entry name" value="PHOSPHOLIPASE-RELATED"/>
    <property type="match status" value="1"/>
</dbReference>
<comment type="caution">
    <text evidence="2">The sequence shown here is derived from an EMBL/GenBank/DDBJ whole genome shotgun (WGS) entry which is preliminary data.</text>
</comment>
<accession>A0ABV3WVF2</accession>
<keyword evidence="3" id="KW-1185">Reference proteome</keyword>
<dbReference type="InterPro" id="IPR051044">
    <property type="entry name" value="MAG_DAG_Lipase"/>
</dbReference>
<dbReference type="GO" id="GO:0016787">
    <property type="term" value="F:hydrolase activity"/>
    <property type="evidence" value="ECO:0007669"/>
    <property type="project" value="UniProtKB-KW"/>
</dbReference>
<dbReference type="Pfam" id="PF12146">
    <property type="entry name" value="Hydrolase_4"/>
    <property type="match status" value="1"/>
</dbReference>
<evidence type="ECO:0000259" key="1">
    <source>
        <dbReference type="Pfam" id="PF12146"/>
    </source>
</evidence>
<dbReference type="SUPFAM" id="SSF53474">
    <property type="entry name" value="alpha/beta-Hydrolases"/>
    <property type="match status" value="1"/>
</dbReference>
<sequence length="316" mass="34835">MQELLHETPGNPVPANVHAGFITTRDGKRLRYARFAAEGRPLKGTVVIQTGRNECIEKYFETIRHLSKRGLGVAIFDLRGQGGSERLIRNPHRGYVDSFMDYVGDVGVFFEEIVLPDCRGPYFMLAHSTGALVALLAAPTLANRVQRMVLSAPLLEFAGQPLTMRGTLRLSSFLYGLGLGTMYLGHGKRDENPPFEGNVLTSDPERHARNVDIYRHYPKLGIGGPTVAWIRAACLASERVQDPDYIASIKVPTLIVAAGADQVVETPAIERFTQLLRTGSLVTIDGARHELLQEADVYREQFFAAFDAFIPGSEPA</sequence>
<dbReference type="EMBL" id="JAZHFV010000004">
    <property type="protein sequence ID" value="MEX4008625.1"/>
    <property type="molecule type" value="Genomic_DNA"/>
</dbReference>
<keyword evidence="2" id="KW-0378">Hydrolase</keyword>